<sequence length="293" mass="34459">MKNYIYYIYWFYRTLPYRWNFPKYKIMSVEETISDIISQKKSISRFGDGEFLLLLKQQDLGFQSQDNLLADKLLEVLKNRNPKFLVALPDSLARTKDLQRFARVYWLLFINTHGKKLKEILDLDYNYGNSNVTRLYSILKNKSRSKIYFEQIRTIWENRNILIIEGSLSRLGVGNDLFNNVKTLQRIICPHKNAFEKYVDIKMNAEKFGRDKLILFALGPTSTVLCSELANGGFWAIDIGHIDVEYMWMLMGTKERIAIKGRFVNESDNSKGYDLDHELLEIYRESIILDLSV</sequence>
<dbReference type="OrthoDB" id="796510at2"/>
<evidence type="ECO:0000259" key="1">
    <source>
        <dbReference type="Pfam" id="PF08759"/>
    </source>
</evidence>
<dbReference type="STRING" id="1125876.SAMN05443292_1332"/>
<dbReference type="RefSeq" id="WP_090079356.1">
    <property type="nucleotide sequence ID" value="NZ_FOQT01000002.1"/>
</dbReference>
<evidence type="ECO:0000313" key="2">
    <source>
        <dbReference type="EMBL" id="SFI09672.1"/>
    </source>
</evidence>
<name>A0A1I3FF01_9FLAO</name>
<dbReference type="InterPro" id="IPR014869">
    <property type="entry name" value="GT-D"/>
</dbReference>
<reference evidence="2 3" key="1">
    <citation type="submission" date="2016-10" db="EMBL/GenBank/DDBJ databases">
        <authorList>
            <person name="de Groot N.N."/>
        </authorList>
    </citation>
    <scope>NUCLEOTIDE SEQUENCE [LARGE SCALE GENOMIC DNA]</scope>
    <source>
        <strain evidence="2 3">DSM 26000</strain>
    </source>
</reference>
<accession>A0A1I3FF01</accession>
<dbReference type="EMBL" id="FOQT01000002">
    <property type="protein sequence ID" value="SFI09672.1"/>
    <property type="molecule type" value="Genomic_DNA"/>
</dbReference>
<dbReference type="Proteomes" id="UP000198931">
    <property type="component" value="Unassembled WGS sequence"/>
</dbReference>
<evidence type="ECO:0000313" key="3">
    <source>
        <dbReference type="Proteomes" id="UP000198931"/>
    </source>
</evidence>
<proteinExistence type="predicted"/>
<organism evidence="2 3">
    <name type="scientific">Halpernia frigidisoli</name>
    <dbReference type="NCBI Taxonomy" id="1125876"/>
    <lineage>
        <taxon>Bacteria</taxon>
        <taxon>Pseudomonadati</taxon>
        <taxon>Bacteroidota</taxon>
        <taxon>Flavobacteriia</taxon>
        <taxon>Flavobacteriales</taxon>
        <taxon>Weeksellaceae</taxon>
        <taxon>Chryseobacterium group</taxon>
        <taxon>Halpernia</taxon>
    </lineage>
</organism>
<keyword evidence="3" id="KW-1185">Reference proteome</keyword>
<dbReference type="AlphaFoldDB" id="A0A1I3FF01"/>
<keyword evidence="2" id="KW-0808">Transferase</keyword>
<dbReference type="Pfam" id="PF08759">
    <property type="entry name" value="GT-D"/>
    <property type="match status" value="1"/>
</dbReference>
<dbReference type="GO" id="GO:0016740">
    <property type="term" value="F:transferase activity"/>
    <property type="evidence" value="ECO:0007669"/>
    <property type="project" value="UniProtKB-KW"/>
</dbReference>
<feature type="domain" description="Glycosyltransferase GT-D fold" evidence="1">
    <location>
        <begin position="43"/>
        <end position="266"/>
    </location>
</feature>
<protein>
    <submittedName>
        <fullName evidence="2">Glycosyltransferase, SP_1767 family</fullName>
    </submittedName>
</protein>
<gene>
    <name evidence="2" type="ORF">SAMN05443292_1332</name>
</gene>